<keyword evidence="3" id="KW-1185">Reference proteome</keyword>
<proteinExistence type="predicted"/>
<comment type="caution">
    <text evidence="2">The sequence shown here is derived from an EMBL/GenBank/DDBJ whole genome shotgun (WGS) entry which is preliminary data.</text>
</comment>
<name>A0ABP3ITH7_9ACTN</name>
<feature type="transmembrane region" description="Helical" evidence="1">
    <location>
        <begin position="125"/>
        <end position="146"/>
    </location>
</feature>
<reference evidence="3" key="1">
    <citation type="journal article" date="2019" name="Int. J. Syst. Evol. Microbiol.">
        <title>The Global Catalogue of Microorganisms (GCM) 10K type strain sequencing project: providing services to taxonomists for standard genome sequencing and annotation.</title>
        <authorList>
            <consortium name="The Broad Institute Genomics Platform"/>
            <consortium name="The Broad Institute Genome Sequencing Center for Infectious Disease"/>
            <person name="Wu L."/>
            <person name="Ma J."/>
        </authorList>
    </citation>
    <scope>NUCLEOTIDE SEQUENCE [LARGE SCALE GENOMIC DNA]</scope>
    <source>
        <strain evidence="3">JCM 4788</strain>
    </source>
</reference>
<keyword evidence="1" id="KW-0812">Transmembrane</keyword>
<gene>
    <name evidence="2" type="ORF">GCM10010357_52100</name>
</gene>
<accession>A0ABP3ITH7</accession>
<evidence type="ECO:0000313" key="3">
    <source>
        <dbReference type="Proteomes" id="UP001500879"/>
    </source>
</evidence>
<dbReference type="RefSeq" id="WP_344028978.1">
    <property type="nucleotide sequence ID" value="NZ_BAAABX010000055.1"/>
</dbReference>
<feature type="transmembrane region" description="Helical" evidence="1">
    <location>
        <begin position="152"/>
        <end position="173"/>
    </location>
</feature>
<evidence type="ECO:0000313" key="2">
    <source>
        <dbReference type="EMBL" id="GAA0424188.1"/>
    </source>
</evidence>
<dbReference type="Proteomes" id="UP001500879">
    <property type="component" value="Unassembled WGS sequence"/>
</dbReference>
<protein>
    <submittedName>
        <fullName evidence="2">Uncharacterized protein</fullName>
    </submittedName>
</protein>
<sequence>MDYLRGFIAWIAFAVASSYSLQWGAAAGLVVAVGVLANELRSGTPAGALVLDGSSVLFFAAFTSLAFAFPHCPLWGYSGAFSLGWLALTAWGTVAVGRPFTTGIAKRQAPPVVWEMPFFRRMNTVITSAWATAFTVTAGSVVAIHAAGLGSVASQLVQIAGFVLPVAFTRRYVETMRARRAAAR</sequence>
<feature type="transmembrane region" description="Helical" evidence="1">
    <location>
        <begin position="75"/>
        <end position="97"/>
    </location>
</feature>
<feature type="transmembrane region" description="Helical" evidence="1">
    <location>
        <begin position="6"/>
        <end position="37"/>
    </location>
</feature>
<feature type="transmembrane region" description="Helical" evidence="1">
    <location>
        <begin position="49"/>
        <end position="69"/>
    </location>
</feature>
<evidence type="ECO:0000256" key="1">
    <source>
        <dbReference type="SAM" id="Phobius"/>
    </source>
</evidence>
<dbReference type="EMBL" id="BAAABX010000055">
    <property type="protein sequence ID" value="GAA0424188.1"/>
    <property type="molecule type" value="Genomic_DNA"/>
</dbReference>
<organism evidence="2 3">
    <name type="scientific">Streptomyces luteireticuli</name>
    <dbReference type="NCBI Taxonomy" id="173858"/>
    <lineage>
        <taxon>Bacteria</taxon>
        <taxon>Bacillati</taxon>
        <taxon>Actinomycetota</taxon>
        <taxon>Actinomycetes</taxon>
        <taxon>Kitasatosporales</taxon>
        <taxon>Streptomycetaceae</taxon>
        <taxon>Streptomyces</taxon>
    </lineage>
</organism>
<keyword evidence="1" id="KW-1133">Transmembrane helix</keyword>
<keyword evidence="1" id="KW-0472">Membrane</keyword>